<dbReference type="InterPro" id="IPR025332">
    <property type="entry name" value="DUF4238"/>
</dbReference>
<evidence type="ECO:0000313" key="2">
    <source>
        <dbReference type="Proteomes" id="UP000248966"/>
    </source>
</evidence>
<dbReference type="EMBL" id="PYAA01000017">
    <property type="protein sequence ID" value="RAO00780.1"/>
    <property type="molecule type" value="Genomic_DNA"/>
</dbReference>
<evidence type="ECO:0000313" key="1">
    <source>
        <dbReference type="EMBL" id="RAO00780.1"/>
    </source>
</evidence>
<name>A0A328N257_9ACTN</name>
<reference evidence="1 2" key="1">
    <citation type="submission" date="2018-03" db="EMBL/GenBank/DDBJ databases">
        <title>Defining the species Micromonospora saelicesensis and Micromonospora noduli under the framework of genomics.</title>
        <authorList>
            <person name="Riesco R."/>
            <person name="Trujillo M.E."/>
        </authorList>
    </citation>
    <scope>NUCLEOTIDE SEQUENCE [LARGE SCALE GENOMIC DNA]</scope>
    <source>
        <strain evidence="1 2">LAH08</strain>
    </source>
</reference>
<dbReference type="AlphaFoldDB" id="A0A328N257"/>
<sequence length="375" mass="42432">MPIDTGTDAIEGWRLVKSVPNPWGQVPITAAGKSLPGRAREYMERLLVQQTAQDPVSRRHHYVPRSYLRQWSFDSKRVWTLDTVTGTVAPLGIANVCVKENFYRVIGPDGAPHNRVELLFGVVDSELRRVQVLFANLEHPDSLDFDDLVGLGVSVAVQRMRTLQQRRLHLQYNAWMVAQDPEQYQSINDGPDNPHRLAGFHTEMLFRAMWEAADVLTTRQIEVWHDPQGRFMTCDAPVLVPFRHNVRPDLRSAPHIIWPVSPHRAVALTNDITGEKAVMREATGKLVGTVRQGVEQGRERMIFASEDQRDRLPTGKKFRRRAQTRMRCSNRTPGGEHIPPPGCCVHWSETFAAGPDVALCSRGLHSPAPEMWTQA</sequence>
<comment type="caution">
    <text evidence="1">The sequence shown here is derived from an EMBL/GenBank/DDBJ whole genome shotgun (WGS) entry which is preliminary data.</text>
</comment>
<protein>
    <recommendedName>
        <fullName evidence="3">DUF4238 domain-containing protein</fullName>
    </recommendedName>
</protein>
<organism evidence="1 2">
    <name type="scientific">Micromonospora noduli</name>
    <dbReference type="NCBI Taxonomy" id="709876"/>
    <lineage>
        <taxon>Bacteria</taxon>
        <taxon>Bacillati</taxon>
        <taxon>Actinomycetota</taxon>
        <taxon>Actinomycetes</taxon>
        <taxon>Micromonosporales</taxon>
        <taxon>Micromonosporaceae</taxon>
        <taxon>Micromonospora</taxon>
    </lineage>
</organism>
<dbReference type="RefSeq" id="WP_112584325.1">
    <property type="nucleotide sequence ID" value="NZ_PYAA01000017.1"/>
</dbReference>
<dbReference type="Pfam" id="PF14022">
    <property type="entry name" value="DUF4238"/>
    <property type="match status" value="1"/>
</dbReference>
<dbReference type="Proteomes" id="UP000248966">
    <property type="component" value="Unassembled WGS sequence"/>
</dbReference>
<proteinExistence type="predicted"/>
<accession>A0A328N257</accession>
<gene>
    <name evidence="1" type="ORF">LAH08_03033</name>
</gene>
<evidence type="ECO:0008006" key="3">
    <source>
        <dbReference type="Google" id="ProtNLM"/>
    </source>
</evidence>